<protein>
    <submittedName>
        <fullName evidence="2">Uncharacterized protein</fullName>
    </submittedName>
</protein>
<keyword evidence="3" id="KW-1185">Reference proteome</keyword>
<evidence type="ECO:0000313" key="3">
    <source>
        <dbReference type="Proteomes" id="UP000041254"/>
    </source>
</evidence>
<proteinExistence type="predicted"/>
<name>A0A0G4EA67_VITBC</name>
<dbReference type="EMBL" id="CDMY01000080">
    <property type="protein sequence ID" value="CEL92477.1"/>
    <property type="molecule type" value="Genomic_DNA"/>
</dbReference>
<feature type="compositionally biased region" description="Basic and acidic residues" evidence="1">
    <location>
        <begin position="74"/>
        <end position="83"/>
    </location>
</feature>
<accession>A0A0G4EA67</accession>
<gene>
    <name evidence="2" type="ORF">Vbra_4660</name>
</gene>
<evidence type="ECO:0000256" key="1">
    <source>
        <dbReference type="SAM" id="MobiDB-lite"/>
    </source>
</evidence>
<evidence type="ECO:0000313" key="2">
    <source>
        <dbReference type="EMBL" id="CEL92477.1"/>
    </source>
</evidence>
<organism evidence="2 3">
    <name type="scientific">Vitrella brassicaformis (strain CCMP3155)</name>
    <dbReference type="NCBI Taxonomy" id="1169540"/>
    <lineage>
        <taxon>Eukaryota</taxon>
        <taxon>Sar</taxon>
        <taxon>Alveolata</taxon>
        <taxon>Colpodellida</taxon>
        <taxon>Vitrellaceae</taxon>
        <taxon>Vitrella</taxon>
    </lineage>
</organism>
<dbReference type="Proteomes" id="UP000041254">
    <property type="component" value="Unassembled WGS sequence"/>
</dbReference>
<dbReference type="InParanoid" id="A0A0G4EA67"/>
<reference evidence="2 3" key="1">
    <citation type="submission" date="2014-11" db="EMBL/GenBank/DDBJ databases">
        <authorList>
            <person name="Zhu J."/>
            <person name="Qi W."/>
            <person name="Song R."/>
        </authorList>
    </citation>
    <scope>NUCLEOTIDE SEQUENCE [LARGE SCALE GENOMIC DNA]</scope>
</reference>
<feature type="region of interest" description="Disordered" evidence="1">
    <location>
        <begin position="35"/>
        <end position="90"/>
    </location>
</feature>
<feature type="compositionally biased region" description="Low complexity" evidence="1">
    <location>
        <begin position="41"/>
        <end position="56"/>
    </location>
</feature>
<dbReference type="AlphaFoldDB" id="A0A0G4EA67"/>
<dbReference type="VEuPathDB" id="CryptoDB:Vbra_4660"/>
<sequence>STVRIDEDHPLHLKFQPFTSNSQAVAQVTFSFTSTHEYPNDMGAEAAPAGAAQGAAAAGGGKEEDGGGDDEQRDQDVYANHDDDGPEGLEAAHQAALLFGDAPIQGYMGAELGPEVDDNEMANLWG</sequence>
<feature type="non-terminal residue" evidence="2">
    <location>
        <position position="1"/>
    </location>
</feature>